<dbReference type="EMBL" id="CAWUPB010000131">
    <property type="protein sequence ID" value="CAK7323723.1"/>
    <property type="molecule type" value="Genomic_DNA"/>
</dbReference>
<evidence type="ECO:0000313" key="3">
    <source>
        <dbReference type="Proteomes" id="UP001314170"/>
    </source>
</evidence>
<name>A0AAV1QRT5_9ROSI</name>
<dbReference type="Proteomes" id="UP001314170">
    <property type="component" value="Unassembled WGS sequence"/>
</dbReference>
<organism evidence="2 3">
    <name type="scientific">Dovyalis caffra</name>
    <dbReference type="NCBI Taxonomy" id="77055"/>
    <lineage>
        <taxon>Eukaryota</taxon>
        <taxon>Viridiplantae</taxon>
        <taxon>Streptophyta</taxon>
        <taxon>Embryophyta</taxon>
        <taxon>Tracheophyta</taxon>
        <taxon>Spermatophyta</taxon>
        <taxon>Magnoliopsida</taxon>
        <taxon>eudicotyledons</taxon>
        <taxon>Gunneridae</taxon>
        <taxon>Pentapetalae</taxon>
        <taxon>rosids</taxon>
        <taxon>fabids</taxon>
        <taxon>Malpighiales</taxon>
        <taxon>Salicaceae</taxon>
        <taxon>Flacourtieae</taxon>
        <taxon>Dovyalis</taxon>
    </lineage>
</organism>
<protein>
    <submittedName>
        <fullName evidence="2">Uncharacterized protein</fullName>
    </submittedName>
</protein>
<gene>
    <name evidence="2" type="ORF">DCAF_LOCUS1353</name>
</gene>
<evidence type="ECO:0000313" key="2">
    <source>
        <dbReference type="EMBL" id="CAK7323723.1"/>
    </source>
</evidence>
<keyword evidence="3" id="KW-1185">Reference proteome</keyword>
<proteinExistence type="predicted"/>
<accession>A0AAV1QRT5</accession>
<comment type="caution">
    <text evidence="2">The sequence shown here is derived from an EMBL/GenBank/DDBJ whole genome shotgun (WGS) entry which is preliminary data.</text>
</comment>
<reference evidence="2 3" key="1">
    <citation type="submission" date="2024-01" db="EMBL/GenBank/DDBJ databases">
        <authorList>
            <person name="Waweru B."/>
        </authorList>
    </citation>
    <scope>NUCLEOTIDE SEQUENCE [LARGE SCALE GENOMIC DNA]</scope>
</reference>
<sequence>MGPSSNLESSVLAGGVILDCNQDYREVVDEDTSNRSSSGSAISSLAQWRCR</sequence>
<dbReference type="AlphaFoldDB" id="A0AAV1QRT5"/>
<evidence type="ECO:0000256" key="1">
    <source>
        <dbReference type="SAM" id="MobiDB-lite"/>
    </source>
</evidence>
<feature type="region of interest" description="Disordered" evidence="1">
    <location>
        <begin position="29"/>
        <end position="51"/>
    </location>
</feature>
<feature type="compositionally biased region" description="Low complexity" evidence="1">
    <location>
        <begin position="34"/>
        <end position="44"/>
    </location>
</feature>